<dbReference type="PANTHER" id="PTHR43280:SF29">
    <property type="entry name" value="ARAC-FAMILY TRANSCRIPTIONAL REGULATOR"/>
    <property type="match status" value="1"/>
</dbReference>
<dbReference type="GO" id="GO:0003700">
    <property type="term" value="F:DNA-binding transcription factor activity"/>
    <property type="evidence" value="ECO:0007669"/>
    <property type="project" value="InterPro"/>
</dbReference>
<feature type="transmembrane region" description="Helical" evidence="4">
    <location>
        <begin position="59"/>
        <end position="79"/>
    </location>
</feature>
<dbReference type="Proteomes" id="UP001348817">
    <property type="component" value="Plasmid pFA1"/>
</dbReference>
<dbReference type="Pfam" id="PF12833">
    <property type="entry name" value="HTH_18"/>
    <property type="match status" value="1"/>
</dbReference>
<sequence>MTETFYHINIAQSFFAGVILLTKRPVKLTDKILSGWLISLALLFSLQLLLSTFPEQKLSGSSVLAGIIALLFPPTLYLYAKYTALGLTSLTKSDRWHYSAFILLIPILVYSIIWERPFFYQNFLGELSTSVFFITFGIIFFGMYFLYGIYTIRLVNTFQSLENDYYANHHDRIDLKWIKYLSILFYVFWTFIIIIGALRFHFGIDIPKAVHFIPPTHTVIIYIISFKAYRQSYSIIPKEAVEPPKKTNEEHQKYAKSGLRQHEAEQYLITLIEHMETKKPWLEPDLNIKSLALRTEIPQHYITQTLNERLNKNFYTFVNEYRTNEVVRLFSDQNYQHWTIVAIAYECGFNSKSSFNAFFKKYVGETPSSYRKKIKVQSGEITLSSKNYQTT</sequence>
<feature type="transmembrane region" description="Helical" evidence="4">
    <location>
        <begin position="212"/>
        <end position="229"/>
    </location>
</feature>
<accession>A0AAU9CU14</accession>
<dbReference type="InterPro" id="IPR018060">
    <property type="entry name" value="HTH_AraC"/>
</dbReference>
<keyword evidence="2" id="KW-0238">DNA-binding</keyword>
<dbReference type="KEGG" id="fax:FUAX_39040"/>
<dbReference type="SUPFAM" id="SSF46689">
    <property type="entry name" value="Homeodomain-like"/>
    <property type="match status" value="1"/>
</dbReference>
<dbReference type="SMART" id="SM00342">
    <property type="entry name" value="HTH_ARAC"/>
    <property type="match status" value="1"/>
</dbReference>
<keyword evidence="4" id="KW-0812">Transmembrane</keyword>
<evidence type="ECO:0000256" key="2">
    <source>
        <dbReference type="ARBA" id="ARBA00023125"/>
    </source>
</evidence>
<reference evidence="6 7" key="1">
    <citation type="submission" date="2021-12" db="EMBL/GenBank/DDBJ databases">
        <title>Genome sequencing of bacteria with rrn-lacking chromosome and rrn-plasmid.</title>
        <authorList>
            <person name="Anda M."/>
            <person name="Iwasaki W."/>
        </authorList>
    </citation>
    <scope>NUCLEOTIDE SEQUENCE [LARGE SCALE GENOMIC DNA]</scope>
    <source>
        <strain evidence="6 7">DSM 100852</strain>
        <plasmid evidence="6 7">pFA1</plasmid>
    </source>
</reference>
<evidence type="ECO:0000256" key="4">
    <source>
        <dbReference type="SAM" id="Phobius"/>
    </source>
</evidence>
<keyword evidence="3" id="KW-0804">Transcription</keyword>
<dbReference type="InterPro" id="IPR009057">
    <property type="entry name" value="Homeodomain-like_sf"/>
</dbReference>
<dbReference type="InterPro" id="IPR020449">
    <property type="entry name" value="Tscrpt_reg_AraC-type_HTH"/>
</dbReference>
<evidence type="ECO:0000256" key="1">
    <source>
        <dbReference type="ARBA" id="ARBA00023015"/>
    </source>
</evidence>
<protein>
    <submittedName>
        <fullName evidence="6">Transcriptional regulator</fullName>
    </submittedName>
</protein>
<gene>
    <name evidence="6" type="ORF">FUAX_39040</name>
</gene>
<feature type="transmembrane region" description="Helical" evidence="4">
    <location>
        <begin position="34"/>
        <end position="53"/>
    </location>
</feature>
<keyword evidence="1" id="KW-0805">Transcription regulation</keyword>
<dbReference type="EMBL" id="AP025315">
    <property type="protein sequence ID" value="BDD11472.1"/>
    <property type="molecule type" value="Genomic_DNA"/>
</dbReference>
<organism evidence="6 7">
    <name type="scientific">Fulvitalea axinellae</name>
    <dbReference type="NCBI Taxonomy" id="1182444"/>
    <lineage>
        <taxon>Bacteria</taxon>
        <taxon>Pseudomonadati</taxon>
        <taxon>Bacteroidota</taxon>
        <taxon>Cytophagia</taxon>
        <taxon>Cytophagales</taxon>
        <taxon>Persicobacteraceae</taxon>
        <taxon>Fulvitalea</taxon>
    </lineage>
</organism>
<evidence type="ECO:0000259" key="5">
    <source>
        <dbReference type="PROSITE" id="PS01124"/>
    </source>
</evidence>
<dbReference type="PROSITE" id="PS01124">
    <property type="entry name" value="HTH_ARAC_FAMILY_2"/>
    <property type="match status" value="1"/>
</dbReference>
<feature type="domain" description="HTH araC/xylS-type" evidence="5">
    <location>
        <begin position="266"/>
        <end position="373"/>
    </location>
</feature>
<dbReference type="Gene3D" id="1.10.10.60">
    <property type="entry name" value="Homeodomain-like"/>
    <property type="match status" value="1"/>
</dbReference>
<dbReference type="GO" id="GO:0043565">
    <property type="term" value="F:sequence-specific DNA binding"/>
    <property type="evidence" value="ECO:0007669"/>
    <property type="project" value="InterPro"/>
</dbReference>
<dbReference type="PRINTS" id="PR00032">
    <property type="entry name" value="HTHARAC"/>
</dbReference>
<keyword evidence="4" id="KW-0472">Membrane</keyword>
<feature type="transmembrane region" description="Helical" evidence="4">
    <location>
        <begin position="100"/>
        <end position="119"/>
    </location>
</feature>
<evidence type="ECO:0000313" key="6">
    <source>
        <dbReference type="EMBL" id="BDD11472.1"/>
    </source>
</evidence>
<keyword evidence="7" id="KW-1185">Reference proteome</keyword>
<feature type="transmembrane region" description="Helical" evidence="4">
    <location>
        <begin position="6"/>
        <end position="22"/>
    </location>
</feature>
<feature type="transmembrane region" description="Helical" evidence="4">
    <location>
        <begin position="180"/>
        <end position="200"/>
    </location>
</feature>
<name>A0AAU9CU14_9BACT</name>
<keyword evidence="6" id="KW-0614">Plasmid</keyword>
<proteinExistence type="predicted"/>
<dbReference type="PANTHER" id="PTHR43280">
    <property type="entry name" value="ARAC-FAMILY TRANSCRIPTIONAL REGULATOR"/>
    <property type="match status" value="1"/>
</dbReference>
<feature type="transmembrane region" description="Helical" evidence="4">
    <location>
        <begin position="131"/>
        <end position="150"/>
    </location>
</feature>
<geneLocation type="plasmid" evidence="6 7">
    <name>pFA1</name>
</geneLocation>
<dbReference type="RefSeq" id="WP_338394966.1">
    <property type="nucleotide sequence ID" value="NZ_AP025315.1"/>
</dbReference>
<evidence type="ECO:0000256" key="3">
    <source>
        <dbReference type="ARBA" id="ARBA00023163"/>
    </source>
</evidence>
<evidence type="ECO:0000313" key="7">
    <source>
        <dbReference type="Proteomes" id="UP001348817"/>
    </source>
</evidence>
<dbReference type="AlphaFoldDB" id="A0AAU9CU14"/>
<keyword evidence="4" id="KW-1133">Transmembrane helix</keyword>